<organism evidence="3 4">
    <name type="scientific">Leptolyngbya foveolarum</name>
    <dbReference type="NCBI Taxonomy" id="47253"/>
    <lineage>
        <taxon>Bacteria</taxon>
        <taxon>Bacillati</taxon>
        <taxon>Cyanobacteriota</taxon>
        <taxon>Cyanophyceae</taxon>
        <taxon>Leptolyngbyales</taxon>
        <taxon>Leptolyngbyaceae</taxon>
        <taxon>Leptolyngbya group</taxon>
        <taxon>Leptolyngbya</taxon>
    </lineage>
</organism>
<dbReference type="Proteomes" id="UP000249354">
    <property type="component" value="Unassembled WGS sequence"/>
</dbReference>
<dbReference type="PANTHER" id="PTHR13947:SF37">
    <property type="entry name" value="LD18367P"/>
    <property type="match status" value="1"/>
</dbReference>
<reference evidence="4" key="1">
    <citation type="submission" date="2018-04" db="EMBL/GenBank/DDBJ databases">
        <authorList>
            <person name="Cornet L."/>
        </authorList>
    </citation>
    <scope>NUCLEOTIDE SEQUENCE [LARGE SCALE GENOMIC DNA]</scope>
</reference>
<sequence length="180" mass="20018">MHQSFKEFLIRDWAVGDREAAANVVKTVLAEYGLAWEADGCGCSDRDAVEVENYYWQSGGEFWVVEQADQIVGTGGYLPIERGDNAVEIRKMYLLPATRGQGLGRHLLGELEQAAAAKGFGEAWVETASVLAEAVKLYERNGYVPKSGVETERCDKVYSKSILRDLMPKTDIKKLIPEKL</sequence>
<comment type="caution">
    <text evidence="3">The sequence shown here is derived from an EMBL/GenBank/DDBJ whole genome shotgun (WGS) entry which is preliminary data.</text>
</comment>
<gene>
    <name evidence="3" type="ORF">DCF25_14635</name>
</gene>
<dbReference type="GO" id="GO:0008080">
    <property type="term" value="F:N-acetyltransferase activity"/>
    <property type="evidence" value="ECO:0007669"/>
    <property type="project" value="InterPro"/>
</dbReference>
<dbReference type="InterPro" id="IPR016181">
    <property type="entry name" value="Acyl_CoA_acyltransferase"/>
</dbReference>
<name>A0A2W4U6R3_9CYAN</name>
<dbReference type="CDD" id="cd04301">
    <property type="entry name" value="NAT_SF"/>
    <property type="match status" value="1"/>
</dbReference>
<dbReference type="InterPro" id="IPR000182">
    <property type="entry name" value="GNAT_dom"/>
</dbReference>
<reference evidence="3 4" key="2">
    <citation type="submission" date="2018-06" db="EMBL/GenBank/DDBJ databases">
        <title>Metagenomic assembly of (sub)arctic Cyanobacteria and their associated microbiome from non-axenic cultures.</title>
        <authorList>
            <person name="Baurain D."/>
        </authorList>
    </citation>
    <scope>NUCLEOTIDE SEQUENCE [LARGE SCALE GENOMIC DNA]</scope>
    <source>
        <strain evidence="3">ULC129bin1</strain>
    </source>
</reference>
<dbReference type="EMBL" id="QBMC01000104">
    <property type="protein sequence ID" value="PZO14740.1"/>
    <property type="molecule type" value="Genomic_DNA"/>
</dbReference>
<evidence type="ECO:0000259" key="2">
    <source>
        <dbReference type="PROSITE" id="PS51186"/>
    </source>
</evidence>
<keyword evidence="1 3" id="KW-0808">Transferase</keyword>
<dbReference type="Pfam" id="PF00583">
    <property type="entry name" value="Acetyltransf_1"/>
    <property type="match status" value="1"/>
</dbReference>
<protein>
    <submittedName>
        <fullName evidence="3">GNAT family N-acetyltransferase</fullName>
    </submittedName>
</protein>
<dbReference type="InterPro" id="IPR050769">
    <property type="entry name" value="NAT_camello-type"/>
</dbReference>
<dbReference type="SUPFAM" id="SSF55729">
    <property type="entry name" value="Acyl-CoA N-acyltransferases (Nat)"/>
    <property type="match status" value="1"/>
</dbReference>
<accession>A0A2W4U6R3</accession>
<feature type="domain" description="N-acetyltransferase" evidence="2">
    <location>
        <begin position="8"/>
        <end position="165"/>
    </location>
</feature>
<dbReference type="PROSITE" id="PS51186">
    <property type="entry name" value="GNAT"/>
    <property type="match status" value="1"/>
</dbReference>
<dbReference type="PANTHER" id="PTHR13947">
    <property type="entry name" value="GNAT FAMILY N-ACETYLTRANSFERASE"/>
    <property type="match status" value="1"/>
</dbReference>
<dbReference type="Gene3D" id="3.40.630.30">
    <property type="match status" value="1"/>
</dbReference>
<evidence type="ECO:0000313" key="3">
    <source>
        <dbReference type="EMBL" id="PZO14740.1"/>
    </source>
</evidence>
<evidence type="ECO:0000256" key="1">
    <source>
        <dbReference type="ARBA" id="ARBA00022679"/>
    </source>
</evidence>
<evidence type="ECO:0000313" key="4">
    <source>
        <dbReference type="Proteomes" id="UP000249354"/>
    </source>
</evidence>
<proteinExistence type="predicted"/>
<dbReference type="AlphaFoldDB" id="A0A2W4U6R3"/>